<protein>
    <submittedName>
        <fullName evidence="2">Hif1an protein</fullName>
    </submittedName>
</protein>
<dbReference type="AlphaFoldDB" id="A0A812VEZ3"/>
<proteinExistence type="predicted"/>
<name>A0A812VEZ3_SYMPI</name>
<evidence type="ECO:0000256" key="1">
    <source>
        <dbReference type="SAM" id="MobiDB-lite"/>
    </source>
</evidence>
<organism evidence="2 3">
    <name type="scientific">Symbiodinium pilosum</name>
    <name type="common">Dinoflagellate</name>
    <dbReference type="NCBI Taxonomy" id="2952"/>
    <lineage>
        <taxon>Eukaryota</taxon>
        <taxon>Sar</taxon>
        <taxon>Alveolata</taxon>
        <taxon>Dinophyceae</taxon>
        <taxon>Suessiales</taxon>
        <taxon>Symbiodiniaceae</taxon>
        <taxon>Symbiodinium</taxon>
    </lineage>
</organism>
<dbReference type="EMBL" id="CAJNIZ010041957">
    <property type="protein sequence ID" value="CAE7619002.1"/>
    <property type="molecule type" value="Genomic_DNA"/>
</dbReference>
<reference evidence="2" key="1">
    <citation type="submission" date="2021-02" db="EMBL/GenBank/DDBJ databases">
        <authorList>
            <person name="Dougan E. K."/>
            <person name="Rhodes N."/>
            <person name="Thang M."/>
            <person name="Chan C."/>
        </authorList>
    </citation>
    <scope>NUCLEOTIDE SEQUENCE</scope>
</reference>
<gene>
    <name evidence="2" type="primary">hif1an</name>
    <name evidence="2" type="ORF">SPIL2461_LOCUS16241</name>
</gene>
<dbReference type="Proteomes" id="UP000649617">
    <property type="component" value="Unassembled WGS sequence"/>
</dbReference>
<feature type="region of interest" description="Disordered" evidence="1">
    <location>
        <begin position="1"/>
        <end position="38"/>
    </location>
</feature>
<comment type="caution">
    <text evidence="2">The sequence shown here is derived from an EMBL/GenBank/DDBJ whole genome shotgun (WGS) entry which is preliminary data.</text>
</comment>
<keyword evidence="3" id="KW-1185">Reference proteome</keyword>
<accession>A0A812VEZ3</accession>
<evidence type="ECO:0000313" key="3">
    <source>
        <dbReference type="Proteomes" id="UP000649617"/>
    </source>
</evidence>
<evidence type="ECO:0000313" key="2">
    <source>
        <dbReference type="EMBL" id="CAE7619002.1"/>
    </source>
</evidence>
<dbReference type="OrthoDB" id="432580at2759"/>
<feature type="region of interest" description="Disordered" evidence="1">
    <location>
        <begin position="278"/>
        <end position="307"/>
    </location>
</feature>
<sequence length="307" mass="32626">MSSPSKPGGLKPAKARPLPGRRGVSPAAGSPTKRKGGFHFKLGAAEDDALSPKLLPMPEGAFCGVFGSALMPPNEETAGRFCTEGPKLEFGGPMSQADTGAASRVPLRQFAVRLQSAIAQAATLLVDRFQSMSRKEEFTTTQAEDLVKLSYGVQAASYNVQKWAASLGHGDPPQSRPPLPANAEEALAMMNTALPRLVVAASNLQTGLRELVPAVHIRADGLNDEELQALTAQEKHEAEARAEEELHRLGITVDELYSVVPHMEQMIYQASCLVNSLRQPPPPPPPPVSMDMATQQPFGAGPPVEAA</sequence>
<feature type="compositionally biased region" description="Pro residues" evidence="1">
    <location>
        <begin position="279"/>
        <end position="288"/>
    </location>
</feature>